<accession>A0AAD2YJP0</accession>
<organism evidence="1 2">
    <name type="scientific">Parabacteroides distasonis CL09T03C24</name>
    <dbReference type="NCBI Taxonomy" id="999417"/>
    <lineage>
        <taxon>Bacteria</taxon>
        <taxon>Pseudomonadati</taxon>
        <taxon>Bacteroidota</taxon>
        <taxon>Bacteroidia</taxon>
        <taxon>Bacteroidales</taxon>
        <taxon>Tannerellaceae</taxon>
        <taxon>Parabacteroides</taxon>
    </lineage>
</organism>
<dbReference type="AlphaFoldDB" id="A0AAD2YJP0"/>
<evidence type="ECO:0000313" key="2">
    <source>
        <dbReference type="Proteomes" id="UP000006262"/>
    </source>
</evidence>
<sequence>MTPYFTEAGNPVFEEARLTLECKVVYKFEIEEAKFLDPTVFPRWYDEKNGNAHLVYIAEIVNAWEK</sequence>
<gene>
    <name evidence="1" type="ORF">HMPREF1059_01182</name>
</gene>
<proteinExistence type="predicted"/>
<protein>
    <recommendedName>
        <fullName evidence="3">Flavin reductase like domain-containing protein</fullName>
    </recommendedName>
</protein>
<name>A0AAD2YJP0_PARDI</name>
<evidence type="ECO:0000313" key="1">
    <source>
        <dbReference type="EMBL" id="EKN29803.1"/>
    </source>
</evidence>
<reference evidence="1 2" key="1">
    <citation type="submission" date="2012-02" db="EMBL/GenBank/DDBJ databases">
        <title>The Genome Sequence of Parabacteroides distasonis CL09T03C24.</title>
        <authorList>
            <consortium name="The Broad Institute Genome Sequencing Platform"/>
            <person name="Earl A."/>
            <person name="Ward D."/>
            <person name="Feldgarden M."/>
            <person name="Gevers D."/>
            <person name="Zitomersky N.L."/>
            <person name="Coyne M.J."/>
            <person name="Comstock L.E."/>
            <person name="Young S.K."/>
            <person name="Zeng Q."/>
            <person name="Gargeya S."/>
            <person name="Fitzgerald M."/>
            <person name="Haas B."/>
            <person name="Abouelleil A."/>
            <person name="Alvarado L."/>
            <person name="Arachchi H.M."/>
            <person name="Berlin A."/>
            <person name="Chapman S.B."/>
            <person name="Gearin G."/>
            <person name="Goldberg J."/>
            <person name="Griggs A."/>
            <person name="Gujja S."/>
            <person name="Hansen M."/>
            <person name="Heiman D."/>
            <person name="Howarth C."/>
            <person name="Larimer J."/>
            <person name="Lui A."/>
            <person name="MacDonald P.J.P."/>
            <person name="McCowen C."/>
            <person name="Montmayeur A."/>
            <person name="Murphy C."/>
            <person name="Neiman D."/>
            <person name="Pearson M."/>
            <person name="Priest M."/>
            <person name="Roberts A."/>
            <person name="Saif S."/>
            <person name="Shea T."/>
            <person name="Sisk P."/>
            <person name="Stolte C."/>
            <person name="Sykes S."/>
            <person name="Wortman J."/>
            <person name="Nusbaum C."/>
            <person name="Birren B."/>
        </authorList>
    </citation>
    <scope>NUCLEOTIDE SEQUENCE [LARGE SCALE GENOMIC DNA]</scope>
    <source>
        <strain evidence="1 2">CL09T03C24</strain>
    </source>
</reference>
<dbReference type="InterPro" id="IPR012349">
    <property type="entry name" value="Split_barrel_FMN-bd"/>
</dbReference>
<comment type="caution">
    <text evidence="1">The sequence shown here is derived from an EMBL/GenBank/DDBJ whole genome shotgun (WGS) entry which is preliminary data.</text>
</comment>
<evidence type="ECO:0008006" key="3">
    <source>
        <dbReference type="Google" id="ProtNLM"/>
    </source>
</evidence>
<dbReference type="Proteomes" id="UP000006262">
    <property type="component" value="Unassembled WGS sequence"/>
</dbReference>
<dbReference type="EMBL" id="AGZN01000011">
    <property type="protein sequence ID" value="EKN29803.1"/>
    <property type="molecule type" value="Genomic_DNA"/>
</dbReference>
<dbReference type="Gene3D" id="2.30.110.10">
    <property type="entry name" value="Electron Transport, Fmn-binding Protein, Chain A"/>
    <property type="match status" value="1"/>
</dbReference>